<evidence type="ECO:0000259" key="1">
    <source>
        <dbReference type="PROSITE" id="PS51186"/>
    </source>
</evidence>
<keyword evidence="2" id="KW-0808">Transferase</keyword>
<dbReference type="InterPro" id="IPR051908">
    <property type="entry name" value="Ribosomal_N-acetyltransferase"/>
</dbReference>
<protein>
    <submittedName>
        <fullName evidence="2">GCN5 family acetyltransferase</fullName>
    </submittedName>
</protein>
<dbReference type="GO" id="GO:0005737">
    <property type="term" value="C:cytoplasm"/>
    <property type="evidence" value="ECO:0007669"/>
    <property type="project" value="TreeGrafter"/>
</dbReference>
<evidence type="ECO:0000313" key="3">
    <source>
        <dbReference type="Proteomes" id="UP000023067"/>
    </source>
</evidence>
<proteinExistence type="predicted"/>
<dbReference type="PATRIC" id="fig|396014.3.peg.3593"/>
<keyword evidence="3" id="KW-1185">Reference proteome</keyword>
<gene>
    <name evidence="2" type="ORF">BF93_12750</name>
</gene>
<dbReference type="EMBL" id="JDYK01000030">
    <property type="protein sequence ID" value="EWS79604.1"/>
    <property type="molecule type" value="Genomic_DNA"/>
</dbReference>
<dbReference type="AlphaFoldDB" id="Z9JN69"/>
<name>Z9JN69_9MICO</name>
<feature type="domain" description="N-acetyltransferase" evidence="1">
    <location>
        <begin position="1"/>
        <end position="156"/>
    </location>
</feature>
<dbReference type="SUPFAM" id="SSF55729">
    <property type="entry name" value="Acyl-CoA N-acyltransferases (Nat)"/>
    <property type="match status" value="1"/>
</dbReference>
<dbReference type="Proteomes" id="UP000023067">
    <property type="component" value="Unassembled WGS sequence"/>
</dbReference>
<evidence type="ECO:0000313" key="2">
    <source>
        <dbReference type="EMBL" id="EWS79604.1"/>
    </source>
</evidence>
<dbReference type="eggNOG" id="COG1670">
    <property type="taxonomic scope" value="Bacteria"/>
</dbReference>
<dbReference type="InterPro" id="IPR000182">
    <property type="entry name" value="GNAT_dom"/>
</dbReference>
<dbReference type="STRING" id="396014.BF93_12750"/>
<dbReference type="InterPro" id="IPR016181">
    <property type="entry name" value="Acyl_CoA_acyltransferase"/>
</dbReference>
<accession>Z9JN69</accession>
<comment type="caution">
    <text evidence="2">The sequence shown here is derived from an EMBL/GenBank/DDBJ whole genome shotgun (WGS) entry which is preliminary data.</text>
</comment>
<dbReference type="Gene3D" id="3.40.630.30">
    <property type="match status" value="1"/>
</dbReference>
<sequence length="185" mass="20500">MRLRPLRADAADVRAVMDAFTADPAEMFRQGEVTDEDSARAYVERLLRPMMRTAVIADPRDRLLGLVGVSIDAGNRLGWFFYWLHPAHRGAGLMSRAAREVADRALAPEPEGWGLERLELGHRANNPASGAVARAAGFVQEGREREKFLVEGERIDVLTYGRLRSDPAPDAELLDPALAVERLDV</sequence>
<dbReference type="Pfam" id="PF13302">
    <property type="entry name" value="Acetyltransf_3"/>
    <property type="match status" value="1"/>
</dbReference>
<dbReference type="PANTHER" id="PTHR43441:SF10">
    <property type="entry name" value="ACETYLTRANSFERASE"/>
    <property type="match status" value="1"/>
</dbReference>
<reference evidence="2 3" key="1">
    <citation type="submission" date="2014-02" db="EMBL/GenBank/DDBJ databases">
        <title>Genome sequence of Brachybacterium phenoliresistens strain W13A50.</title>
        <authorList>
            <person name="Wang X."/>
        </authorList>
    </citation>
    <scope>NUCLEOTIDE SEQUENCE [LARGE SCALE GENOMIC DNA]</scope>
    <source>
        <strain evidence="2 3">W13A50</strain>
    </source>
</reference>
<organism evidence="2 3">
    <name type="scientific">Brachybacterium phenoliresistens</name>
    <dbReference type="NCBI Taxonomy" id="396014"/>
    <lineage>
        <taxon>Bacteria</taxon>
        <taxon>Bacillati</taxon>
        <taxon>Actinomycetota</taxon>
        <taxon>Actinomycetes</taxon>
        <taxon>Micrococcales</taxon>
        <taxon>Dermabacteraceae</taxon>
        <taxon>Brachybacterium</taxon>
    </lineage>
</organism>
<dbReference type="PANTHER" id="PTHR43441">
    <property type="entry name" value="RIBOSOMAL-PROTEIN-SERINE ACETYLTRANSFERASE"/>
    <property type="match status" value="1"/>
</dbReference>
<dbReference type="HOGENOM" id="CLU_013985_3_4_11"/>
<dbReference type="PROSITE" id="PS51186">
    <property type="entry name" value="GNAT"/>
    <property type="match status" value="1"/>
</dbReference>
<dbReference type="GO" id="GO:1990189">
    <property type="term" value="F:protein N-terminal-serine acetyltransferase activity"/>
    <property type="evidence" value="ECO:0007669"/>
    <property type="project" value="TreeGrafter"/>
</dbReference>
<dbReference type="GO" id="GO:0008999">
    <property type="term" value="F:protein-N-terminal-alanine acetyltransferase activity"/>
    <property type="evidence" value="ECO:0007669"/>
    <property type="project" value="TreeGrafter"/>
</dbReference>